<evidence type="ECO:0000256" key="1">
    <source>
        <dbReference type="SAM" id="MobiDB-lite"/>
    </source>
</evidence>
<keyword evidence="2" id="KW-1133">Transmembrane helix</keyword>
<organism evidence="3 4">
    <name type="scientific">Fusarium albosuccineum</name>
    <dbReference type="NCBI Taxonomy" id="1237068"/>
    <lineage>
        <taxon>Eukaryota</taxon>
        <taxon>Fungi</taxon>
        <taxon>Dikarya</taxon>
        <taxon>Ascomycota</taxon>
        <taxon>Pezizomycotina</taxon>
        <taxon>Sordariomycetes</taxon>
        <taxon>Hypocreomycetidae</taxon>
        <taxon>Hypocreales</taxon>
        <taxon>Nectriaceae</taxon>
        <taxon>Fusarium</taxon>
        <taxon>Fusarium decemcellulare species complex</taxon>
    </lineage>
</organism>
<gene>
    <name evidence="3" type="ORF">FALBO_559</name>
</gene>
<evidence type="ECO:0000313" key="3">
    <source>
        <dbReference type="EMBL" id="KAF4472535.1"/>
    </source>
</evidence>
<feature type="region of interest" description="Disordered" evidence="1">
    <location>
        <begin position="1"/>
        <end position="30"/>
    </location>
</feature>
<sequence>MAPNKRAGKSKPANSSKKDEAPPSPFKRPPEVLEPFISTLAEQHIYITHVDTKPADFKRKIFLVPVGMNVVVVVLFILRMYWIVPWYWKLLMSSFGNENETTWNTADSTWSEIGWEVFSRASTMMIDFVLFVFVWPWPVEFVAGQARGNPCQWRWKVGFREKEIYVRRSREWDQALKDIFVDASSRTALLTYIRQATSPMLQEQKTGYLLMSAQWDLDWARMVHAHTMVDKKDIAIEAFKNVVLVHHADYGWMSYEVQGGAASSEDERRRQVFAFRDTLTALGKEDLFYRWVEIVQFEATQPGGFGPEKQEAAAKKIRELFEGEKINFDELWKQSVESM</sequence>
<comment type="caution">
    <text evidence="3">The sequence shown here is derived from an EMBL/GenBank/DDBJ whole genome shotgun (WGS) entry which is preliminary data.</text>
</comment>
<dbReference type="OrthoDB" id="5421757at2759"/>
<name>A0A8H4PMA9_9HYPO</name>
<reference evidence="3 4" key="1">
    <citation type="submission" date="2020-01" db="EMBL/GenBank/DDBJ databases">
        <title>Identification and distribution of gene clusters putatively required for synthesis of sphingolipid metabolism inhibitors in phylogenetically diverse species of the filamentous fungus Fusarium.</title>
        <authorList>
            <person name="Kim H.-S."/>
            <person name="Busman M."/>
            <person name="Brown D.W."/>
            <person name="Divon H."/>
            <person name="Uhlig S."/>
            <person name="Proctor R.H."/>
        </authorList>
    </citation>
    <scope>NUCLEOTIDE SEQUENCE [LARGE SCALE GENOMIC DNA]</scope>
    <source>
        <strain evidence="3 4">NRRL 20459</strain>
    </source>
</reference>
<keyword evidence="2" id="KW-0472">Membrane</keyword>
<evidence type="ECO:0000313" key="4">
    <source>
        <dbReference type="Proteomes" id="UP000554235"/>
    </source>
</evidence>
<dbReference type="Proteomes" id="UP000554235">
    <property type="component" value="Unassembled WGS sequence"/>
</dbReference>
<protein>
    <submittedName>
        <fullName evidence="3">Uncharacterized protein</fullName>
    </submittedName>
</protein>
<dbReference type="EMBL" id="JAADYS010000067">
    <property type="protein sequence ID" value="KAF4472535.1"/>
    <property type="molecule type" value="Genomic_DNA"/>
</dbReference>
<keyword evidence="2" id="KW-0812">Transmembrane</keyword>
<dbReference type="AlphaFoldDB" id="A0A8H4PMA9"/>
<proteinExistence type="predicted"/>
<evidence type="ECO:0000256" key="2">
    <source>
        <dbReference type="SAM" id="Phobius"/>
    </source>
</evidence>
<keyword evidence="4" id="KW-1185">Reference proteome</keyword>
<accession>A0A8H4PMA9</accession>
<feature type="transmembrane region" description="Helical" evidence="2">
    <location>
        <begin position="61"/>
        <end position="84"/>
    </location>
</feature>